<dbReference type="InterPro" id="IPR044644">
    <property type="entry name" value="DinF-like"/>
</dbReference>
<dbReference type="AlphaFoldDB" id="A0A834Z9Z1"/>
<organism evidence="8 9">
    <name type="scientific">Tetracentron sinense</name>
    <name type="common">Spur-leaf</name>
    <dbReference type="NCBI Taxonomy" id="13715"/>
    <lineage>
        <taxon>Eukaryota</taxon>
        <taxon>Viridiplantae</taxon>
        <taxon>Streptophyta</taxon>
        <taxon>Embryophyta</taxon>
        <taxon>Tracheophyta</taxon>
        <taxon>Spermatophyta</taxon>
        <taxon>Magnoliopsida</taxon>
        <taxon>Trochodendrales</taxon>
        <taxon>Trochodendraceae</taxon>
        <taxon>Tetracentron</taxon>
    </lineage>
</organism>
<evidence type="ECO:0000256" key="5">
    <source>
        <dbReference type="ARBA" id="ARBA00023136"/>
    </source>
</evidence>
<dbReference type="PANTHER" id="PTHR42893">
    <property type="entry name" value="PROTEIN DETOXIFICATION 44, CHLOROPLASTIC-RELATED"/>
    <property type="match status" value="1"/>
</dbReference>
<dbReference type="EMBL" id="JABCRI010000007">
    <property type="protein sequence ID" value="KAF8402567.1"/>
    <property type="molecule type" value="Genomic_DNA"/>
</dbReference>
<protein>
    <recommendedName>
        <fullName evidence="10">Protein DETOXIFICATION</fullName>
    </recommendedName>
</protein>
<evidence type="ECO:0000313" key="8">
    <source>
        <dbReference type="EMBL" id="KAF8402567.1"/>
    </source>
</evidence>
<dbReference type="Pfam" id="PF01554">
    <property type="entry name" value="MatE"/>
    <property type="match status" value="1"/>
</dbReference>
<accession>A0A834Z9Z1</accession>
<dbReference type="Proteomes" id="UP000655225">
    <property type="component" value="Unassembled WGS sequence"/>
</dbReference>
<dbReference type="PANTHER" id="PTHR42893:SF46">
    <property type="entry name" value="PROTEIN DETOXIFICATION 44, CHLOROPLASTIC"/>
    <property type="match status" value="1"/>
</dbReference>
<comment type="subcellular location">
    <subcellularLocation>
        <location evidence="1">Membrane</location>
        <topology evidence="1">Multi-pass membrane protein</topology>
    </subcellularLocation>
</comment>
<dbReference type="GO" id="GO:0042910">
    <property type="term" value="F:xenobiotic transmembrane transporter activity"/>
    <property type="evidence" value="ECO:0007669"/>
    <property type="project" value="InterPro"/>
</dbReference>
<evidence type="ECO:0008006" key="10">
    <source>
        <dbReference type="Google" id="ProtNLM"/>
    </source>
</evidence>
<feature type="region of interest" description="Disordered" evidence="6">
    <location>
        <begin position="34"/>
        <end position="86"/>
    </location>
</feature>
<keyword evidence="4 7" id="KW-1133">Transmembrane helix</keyword>
<evidence type="ECO:0000256" key="3">
    <source>
        <dbReference type="ARBA" id="ARBA00022692"/>
    </source>
</evidence>
<dbReference type="GO" id="GO:0015297">
    <property type="term" value="F:antiporter activity"/>
    <property type="evidence" value="ECO:0007669"/>
    <property type="project" value="InterPro"/>
</dbReference>
<keyword evidence="3 7" id="KW-0812">Transmembrane</keyword>
<reference evidence="8 9" key="1">
    <citation type="submission" date="2020-04" db="EMBL/GenBank/DDBJ databases">
        <title>Plant Genome Project.</title>
        <authorList>
            <person name="Zhang R.-G."/>
        </authorList>
    </citation>
    <scope>NUCLEOTIDE SEQUENCE [LARGE SCALE GENOMIC DNA]</scope>
    <source>
        <strain evidence="8">YNK0</strain>
        <tissue evidence="8">Leaf</tissue>
    </source>
</reference>
<feature type="compositionally biased region" description="Basic residues" evidence="6">
    <location>
        <begin position="43"/>
        <end position="57"/>
    </location>
</feature>
<dbReference type="GO" id="GO:0016020">
    <property type="term" value="C:membrane"/>
    <property type="evidence" value="ECO:0007669"/>
    <property type="project" value="UniProtKB-SubCell"/>
</dbReference>
<feature type="transmembrane region" description="Helical" evidence="7">
    <location>
        <begin position="346"/>
        <end position="375"/>
    </location>
</feature>
<proteinExistence type="inferred from homology"/>
<evidence type="ECO:0000256" key="2">
    <source>
        <dbReference type="ARBA" id="ARBA00010199"/>
    </source>
</evidence>
<dbReference type="OrthoDB" id="2126698at2759"/>
<feature type="transmembrane region" description="Helical" evidence="7">
    <location>
        <begin position="216"/>
        <end position="239"/>
    </location>
</feature>
<dbReference type="InterPro" id="IPR002528">
    <property type="entry name" value="MATE_fam"/>
</dbReference>
<keyword evidence="5 7" id="KW-0472">Membrane</keyword>
<keyword evidence="9" id="KW-1185">Reference proteome</keyword>
<evidence type="ECO:0000256" key="6">
    <source>
        <dbReference type="SAM" id="MobiDB-lite"/>
    </source>
</evidence>
<dbReference type="OMA" id="WDAICAG"/>
<comment type="caution">
    <text evidence="8">The sequence shown here is derived from an EMBL/GenBank/DDBJ whole genome shotgun (WGS) entry which is preliminary data.</text>
</comment>
<gene>
    <name evidence="8" type="ORF">HHK36_010653</name>
</gene>
<evidence type="ECO:0000256" key="1">
    <source>
        <dbReference type="ARBA" id="ARBA00004141"/>
    </source>
</evidence>
<name>A0A834Z9Z1_TETSI</name>
<evidence type="ECO:0000313" key="9">
    <source>
        <dbReference type="Proteomes" id="UP000655225"/>
    </source>
</evidence>
<evidence type="ECO:0000256" key="7">
    <source>
        <dbReference type="SAM" id="Phobius"/>
    </source>
</evidence>
<sequence length="405" mass="43471">MAISLSYPILYIYSEHRDCCCFCYSKSSTSKSAALRRNPNSRVRLRAIPRSSPRKNRNTPLESSSEESKPPISLESIKNPNPPAGSWFTDSVSRPLHRLRNELKFDELGMEILSIALPAALALAADPIASLVDTAFIGHLGSVELAAVGVSISVFNLVSKLFNVPLLNITTSFVAEEQALKYIFFLSDGSLDYVSVLQDPLGDEQRKKFLPSVSTSLALAAGIGIAEAVALSIGSGFLMNLLGIPVDSPIRIPAEHFLTLRAFGAPPIVIALAAQGTFRGFMDTKTPLYAVGKHSNLSYLFSLGPGISEQCLVVEPSRVILSGWDCVKAWDAICAGNLLNAILDPILIFLFGLGIGGAAISTVISEYLITFILLWELNAKVSLIPPNIGGMGVGRYLKSGMSLAN</sequence>
<evidence type="ECO:0000256" key="4">
    <source>
        <dbReference type="ARBA" id="ARBA00022989"/>
    </source>
</evidence>
<comment type="similarity">
    <text evidence="2">Belongs to the multi antimicrobial extrusion (MATE) (TC 2.A.66.1) family.</text>
</comment>